<protein>
    <submittedName>
        <fullName evidence="2">Uncharacterized protein</fullName>
    </submittedName>
</protein>
<gene>
    <name evidence="2" type="ORF">DFR47_110105</name>
</gene>
<accession>A0A366DP92</accession>
<dbReference type="AlphaFoldDB" id="A0A366DP92"/>
<keyword evidence="3" id="KW-1185">Reference proteome</keyword>
<dbReference type="Proteomes" id="UP000252893">
    <property type="component" value="Unassembled WGS sequence"/>
</dbReference>
<sequence length="144" mass="15434">MTTSQIRRASAGFLIGIYSIVFLGMAAAFIAITYLIEIENAAMGLIIAAAAAMTMARNWVTREQAKPSQIRAWTISLGCALVTLAFFAIIAMTGIAADEAALRDLQREGPILIVGIAGILLVIILLVIRLGLWVGTMQAMKLIR</sequence>
<organism evidence="2 3">
    <name type="scientific">Pseudochrobactrum asaccharolyticum</name>
    <dbReference type="NCBI Taxonomy" id="354351"/>
    <lineage>
        <taxon>Bacteria</taxon>
        <taxon>Pseudomonadati</taxon>
        <taxon>Pseudomonadota</taxon>
        <taxon>Alphaproteobacteria</taxon>
        <taxon>Hyphomicrobiales</taxon>
        <taxon>Brucellaceae</taxon>
        <taxon>Pseudochrobactrum</taxon>
    </lineage>
</organism>
<feature type="transmembrane region" description="Helical" evidence="1">
    <location>
        <begin position="12"/>
        <end position="36"/>
    </location>
</feature>
<comment type="caution">
    <text evidence="2">The sequence shown here is derived from an EMBL/GenBank/DDBJ whole genome shotgun (WGS) entry which is preliminary data.</text>
</comment>
<proteinExistence type="predicted"/>
<dbReference type="InterPro" id="IPR047730">
    <property type="entry name" value="ABZJ_00895-like"/>
</dbReference>
<dbReference type="RefSeq" id="WP_113946055.1">
    <property type="nucleotide sequence ID" value="NZ_JBHEEG010000011.1"/>
</dbReference>
<name>A0A366DP92_9HYPH</name>
<keyword evidence="1" id="KW-1133">Transmembrane helix</keyword>
<evidence type="ECO:0000256" key="1">
    <source>
        <dbReference type="SAM" id="Phobius"/>
    </source>
</evidence>
<feature type="transmembrane region" description="Helical" evidence="1">
    <location>
        <begin position="109"/>
        <end position="134"/>
    </location>
</feature>
<keyword evidence="1" id="KW-0472">Membrane</keyword>
<keyword evidence="1" id="KW-0812">Transmembrane</keyword>
<dbReference type="EMBL" id="QNRH01000010">
    <property type="protein sequence ID" value="RBO91104.1"/>
    <property type="molecule type" value="Genomic_DNA"/>
</dbReference>
<evidence type="ECO:0000313" key="3">
    <source>
        <dbReference type="Proteomes" id="UP000252893"/>
    </source>
</evidence>
<reference evidence="2 3" key="1">
    <citation type="submission" date="2018-06" db="EMBL/GenBank/DDBJ databases">
        <title>Genomic Encyclopedia of Type Strains, Phase IV (KMG-IV): sequencing the most valuable type-strain genomes for metagenomic binning, comparative biology and taxonomic classification.</title>
        <authorList>
            <person name="Goeker M."/>
        </authorList>
    </citation>
    <scope>NUCLEOTIDE SEQUENCE [LARGE SCALE GENOMIC DNA]</scope>
    <source>
        <strain evidence="2 3">DSM 25619</strain>
    </source>
</reference>
<feature type="transmembrane region" description="Helical" evidence="1">
    <location>
        <begin position="72"/>
        <end position="97"/>
    </location>
</feature>
<dbReference type="NCBIfam" id="NF038216">
    <property type="entry name" value="ABZJ_00895_fam"/>
    <property type="match status" value="1"/>
</dbReference>
<feature type="transmembrane region" description="Helical" evidence="1">
    <location>
        <begin position="42"/>
        <end position="60"/>
    </location>
</feature>
<evidence type="ECO:0000313" key="2">
    <source>
        <dbReference type="EMBL" id="RBO91104.1"/>
    </source>
</evidence>